<dbReference type="Pfam" id="PF05721">
    <property type="entry name" value="PhyH"/>
    <property type="match status" value="1"/>
</dbReference>
<accession>R7QL44</accession>
<dbReference type="InterPro" id="IPR008775">
    <property type="entry name" value="Phytyl_CoA_dOase-like"/>
</dbReference>
<evidence type="ECO:0000313" key="1">
    <source>
        <dbReference type="EMBL" id="CDF38206.1"/>
    </source>
</evidence>
<dbReference type="Gene3D" id="2.60.120.620">
    <property type="entry name" value="q2cbj1_9rhob like domain"/>
    <property type="match status" value="1"/>
</dbReference>
<dbReference type="SUPFAM" id="SSF51197">
    <property type="entry name" value="Clavaminate synthase-like"/>
    <property type="match status" value="1"/>
</dbReference>
<proteinExistence type="predicted"/>
<name>R7QL44_CHOCR</name>
<dbReference type="RefSeq" id="XP_005718091.1">
    <property type="nucleotide sequence ID" value="XM_005718034.1"/>
</dbReference>
<dbReference type="Proteomes" id="UP000012073">
    <property type="component" value="Unassembled WGS sequence"/>
</dbReference>
<dbReference type="KEGG" id="ccp:CHC_T00000552001"/>
<gene>
    <name evidence="1" type="ORF">CHC_T00000552001</name>
</gene>
<evidence type="ECO:0000313" key="2">
    <source>
        <dbReference type="Proteomes" id="UP000012073"/>
    </source>
</evidence>
<sequence length="326" mass="36500">MVDAVAWFTRYRSIGCQGNGLASLQHATSIRYFKRALGGSTHPKICATPSLAVRKTTPTMVLTEEQKRSFIRDGYLVLRNVATREMAKDALRVVDKARAKGAFTEEDALPDVKREAERAPEIYRMMTDTILPEACEDLIGKGKIKYGKNAQIAIRPTEEKFKEKGMTMTENMPKHKWHIDGGKGKYRKTASPFTLLVGVALSEGQDIEENRGQLNVWPGSHFKLHPLLRERVQKDLVTDNGQNLFGYGPGKPDIGQPKRVLLRPGDACIAHQRLGHSGGVNLHADPRIQLYFRVSHKNHDDCLEQILEGSSVFLEFEGIKELVGNL</sequence>
<dbReference type="AlphaFoldDB" id="R7QL44"/>
<dbReference type="OrthoDB" id="445007at2759"/>
<keyword evidence="2" id="KW-1185">Reference proteome</keyword>
<reference evidence="2" key="1">
    <citation type="journal article" date="2013" name="Proc. Natl. Acad. Sci. U.S.A.">
        <title>Genome structure and metabolic features in the red seaweed Chondrus crispus shed light on evolution of the Archaeplastida.</title>
        <authorList>
            <person name="Collen J."/>
            <person name="Porcel B."/>
            <person name="Carre W."/>
            <person name="Ball S.G."/>
            <person name="Chaparro C."/>
            <person name="Tonon T."/>
            <person name="Barbeyron T."/>
            <person name="Michel G."/>
            <person name="Noel B."/>
            <person name="Valentin K."/>
            <person name="Elias M."/>
            <person name="Artiguenave F."/>
            <person name="Arun A."/>
            <person name="Aury J.M."/>
            <person name="Barbosa-Neto J.F."/>
            <person name="Bothwell J.H."/>
            <person name="Bouget F.Y."/>
            <person name="Brillet L."/>
            <person name="Cabello-Hurtado F."/>
            <person name="Capella-Gutierrez S."/>
            <person name="Charrier B."/>
            <person name="Cladiere L."/>
            <person name="Cock J.M."/>
            <person name="Coelho S.M."/>
            <person name="Colleoni C."/>
            <person name="Czjzek M."/>
            <person name="Da Silva C."/>
            <person name="Delage L."/>
            <person name="Denoeud F."/>
            <person name="Deschamps P."/>
            <person name="Dittami S.M."/>
            <person name="Gabaldon T."/>
            <person name="Gachon C.M."/>
            <person name="Groisillier A."/>
            <person name="Herve C."/>
            <person name="Jabbari K."/>
            <person name="Katinka M."/>
            <person name="Kloareg B."/>
            <person name="Kowalczyk N."/>
            <person name="Labadie K."/>
            <person name="Leblanc C."/>
            <person name="Lopez P.J."/>
            <person name="McLachlan D.H."/>
            <person name="Meslet-Cladiere L."/>
            <person name="Moustafa A."/>
            <person name="Nehr Z."/>
            <person name="Nyvall Collen P."/>
            <person name="Panaud O."/>
            <person name="Partensky F."/>
            <person name="Poulain J."/>
            <person name="Rensing S.A."/>
            <person name="Rousvoal S."/>
            <person name="Samson G."/>
            <person name="Symeonidi A."/>
            <person name="Weissenbach J."/>
            <person name="Zambounis A."/>
            <person name="Wincker P."/>
            <person name="Boyen C."/>
        </authorList>
    </citation>
    <scope>NUCLEOTIDE SEQUENCE [LARGE SCALE GENOMIC DNA]</scope>
    <source>
        <strain evidence="2">cv. Stackhouse</strain>
    </source>
</reference>
<dbReference type="PhylomeDB" id="R7QL44"/>
<dbReference type="EMBL" id="HG001903">
    <property type="protein sequence ID" value="CDF38206.1"/>
    <property type="molecule type" value="Genomic_DNA"/>
</dbReference>
<protein>
    <recommendedName>
        <fullName evidence="3">Phytanoyl-CoA dioxygenase</fullName>
    </recommendedName>
</protein>
<evidence type="ECO:0008006" key="3">
    <source>
        <dbReference type="Google" id="ProtNLM"/>
    </source>
</evidence>
<dbReference type="GeneID" id="17325810"/>
<organism evidence="1 2">
    <name type="scientific">Chondrus crispus</name>
    <name type="common">Carrageen Irish moss</name>
    <name type="synonym">Polymorpha crispa</name>
    <dbReference type="NCBI Taxonomy" id="2769"/>
    <lineage>
        <taxon>Eukaryota</taxon>
        <taxon>Rhodophyta</taxon>
        <taxon>Florideophyceae</taxon>
        <taxon>Rhodymeniophycidae</taxon>
        <taxon>Gigartinales</taxon>
        <taxon>Gigartinaceae</taxon>
        <taxon>Chondrus</taxon>
    </lineage>
</organism>
<dbReference type="OMA" id="IWLEWEG"/>
<dbReference type="Gramene" id="CDF38206">
    <property type="protein sequence ID" value="CDF38206"/>
    <property type="gene ID" value="CHC_T00000552001"/>
</dbReference>